<evidence type="ECO:0000313" key="3">
    <source>
        <dbReference type="Proteomes" id="UP001170364"/>
    </source>
</evidence>
<keyword evidence="1" id="KW-1133">Transmembrane helix</keyword>
<keyword evidence="1" id="KW-0472">Membrane</keyword>
<evidence type="ECO:0000256" key="1">
    <source>
        <dbReference type="SAM" id="Phobius"/>
    </source>
</evidence>
<proteinExistence type="predicted"/>
<comment type="caution">
    <text evidence="2">The sequence shown here is derived from an EMBL/GenBank/DDBJ whole genome shotgun (WGS) entry which is preliminary data.</text>
</comment>
<dbReference type="RefSeq" id="WP_301371348.1">
    <property type="nucleotide sequence ID" value="NZ_JAQJJG010000021.1"/>
</dbReference>
<dbReference type="EMBL" id="JAQJJG010000021">
    <property type="protein sequence ID" value="MDN5124515.1"/>
    <property type="molecule type" value="Genomic_DNA"/>
</dbReference>
<organism evidence="2 3">
    <name type="scientific">Aliarcobacter butzleri</name>
    <dbReference type="NCBI Taxonomy" id="28197"/>
    <lineage>
        <taxon>Bacteria</taxon>
        <taxon>Pseudomonadati</taxon>
        <taxon>Campylobacterota</taxon>
        <taxon>Epsilonproteobacteria</taxon>
        <taxon>Campylobacterales</taxon>
        <taxon>Arcobacteraceae</taxon>
        <taxon>Aliarcobacter</taxon>
    </lineage>
</organism>
<gene>
    <name evidence="2" type="ORF">PJV93_11410</name>
</gene>
<dbReference type="Proteomes" id="UP001170364">
    <property type="component" value="Unassembled WGS sequence"/>
</dbReference>
<keyword evidence="1" id="KW-0812">Transmembrane</keyword>
<evidence type="ECO:0008006" key="4">
    <source>
        <dbReference type="Google" id="ProtNLM"/>
    </source>
</evidence>
<dbReference type="AlphaFoldDB" id="A0AAW7QDJ5"/>
<evidence type="ECO:0000313" key="2">
    <source>
        <dbReference type="EMBL" id="MDN5124515.1"/>
    </source>
</evidence>
<sequence length="115" mass="13831">MKKVFNYLIYFLISIIILIFLIPKESFYNLFEKELEKYNIVVSNEIREEKLDFTILNAEVFYQGIKVAKIDSLNFKSLLFYSKLNVENIYLEDKLKDFIPNYIEKISFKSYLSKV</sequence>
<name>A0AAW7QDJ5_9BACT</name>
<reference evidence="2" key="1">
    <citation type="journal article" date="2023" name="Microorganisms">
        <title>Genomic Characterization of Arcobacter butzleri Strains Isolated from Various Sources in Lithuania.</title>
        <authorList>
            <person name="Uljanovas D."/>
            <person name="Golz G."/>
            <person name="Fleischmann S."/>
            <person name="Kudirkiene E."/>
            <person name="Kasetiene N."/>
            <person name="Grineviciene A."/>
            <person name="Tamuleviciene E."/>
            <person name="Aksomaitiene J."/>
            <person name="Alter T."/>
            <person name="Malakauskas M."/>
        </authorList>
    </citation>
    <scope>NUCLEOTIDE SEQUENCE</scope>
    <source>
        <strain evidence="2">S41</strain>
    </source>
</reference>
<feature type="transmembrane region" description="Helical" evidence="1">
    <location>
        <begin position="7"/>
        <end position="23"/>
    </location>
</feature>
<reference evidence="2" key="2">
    <citation type="submission" date="2023-01" db="EMBL/GenBank/DDBJ databases">
        <authorList>
            <person name="Uljanovas D."/>
        </authorList>
    </citation>
    <scope>NUCLEOTIDE SEQUENCE</scope>
    <source>
        <strain evidence="2">S41</strain>
    </source>
</reference>
<accession>A0AAW7QDJ5</accession>
<protein>
    <recommendedName>
        <fullName evidence="4">DUF3971 domain-containing protein</fullName>
    </recommendedName>
</protein>